<dbReference type="Gene3D" id="3.40.50.2000">
    <property type="entry name" value="Glycogen Phosphorylase B"/>
    <property type="match status" value="2"/>
</dbReference>
<name>A0A369UP06_9GAMM</name>
<dbReference type="Pfam" id="PF13692">
    <property type="entry name" value="Glyco_trans_1_4"/>
    <property type="match status" value="1"/>
</dbReference>
<protein>
    <submittedName>
        <fullName evidence="3">Glycosyltransferase family 4 protein</fullName>
    </submittedName>
</protein>
<dbReference type="PANTHER" id="PTHR45947:SF3">
    <property type="entry name" value="SULFOQUINOVOSYL TRANSFERASE SQD2"/>
    <property type="match status" value="1"/>
</dbReference>
<keyword evidence="1" id="KW-1133">Transmembrane helix</keyword>
<organism evidence="3 4">
    <name type="scientific">Dyella tabacisoli</name>
    <dbReference type="NCBI Taxonomy" id="2282381"/>
    <lineage>
        <taxon>Bacteria</taxon>
        <taxon>Pseudomonadati</taxon>
        <taxon>Pseudomonadota</taxon>
        <taxon>Gammaproteobacteria</taxon>
        <taxon>Lysobacterales</taxon>
        <taxon>Rhodanobacteraceae</taxon>
        <taxon>Dyella</taxon>
    </lineage>
</organism>
<proteinExistence type="predicted"/>
<dbReference type="Proteomes" id="UP000253782">
    <property type="component" value="Unassembled WGS sequence"/>
</dbReference>
<keyword evidence="1" id="KW-0472">Membrane</keyword>
<comment type="caution">
    <text evidence="3">The sequence shown here is derived from an EMBL/GenBank/DDBJ whole genome shotgun (WGS) entry which is preliminary data.</text>
</comment>
<keyword evidence="1" id="KW-0812">Transmembrane</keyword>
<dbReference type="CDD" id="cd03801">
    <property type="entry name" value="GT4_PimA-like"/>
    <property type="match status" value="1"/>
</dbReference>
<dbReference type="Pfam" id="PF13439">
    <property type="entry name" value="Glyco_transf_4"/>
    <property type="match status" value="1"/>
</dbReference>
<sequence length="402" mass="44586">MSAHQKPRLLVLTSTYPRWSGDHEPGFVHELAKRLTDRFEVMVLGPHAAGAVVDERLDGVRVIRYRYAPGFLETLVNDGGMVANLRHAFWKWLLVPGFFIGLWWAFLRARREWRPDVIHAHWLVPQGVVAAIARKDVPLIVTSHGADLFAISGRAYAWLRAYVVGRASRITVVSQAMRQRLRQEIPAADPLVMPMGVDFAVRFVPDHRQQRSRTVILFVGRLVEKKGLLHLIEAMPTILARHPRIQLDIIGYGPERKRLGERIAELGIEDRVHFLGAVAQALLPSHYQRAAVCVAPFVEAADGDQEGLGLVVAEAVGCLCPVVAGDVQAVYDLLDADCAHIVSPRDTDALAAAIVDVLDHPDAAQSRVAHARTQIERKISWTAVANGYADLFNAIVIDSKSR</sequence>
<accession>A0A369UP06</accession>
<dbReference type="InterPro" id="IPR050194">
    <property type="entry name" value="Glycosyltransferase_grp1"/>
</dbReference>
<evidence type="ECO:0000313" key="3">
    <source>
        <dbReference type="EMBL" id="RDD82484.1"/>
    </source>
</evidence>
<evidence type="ECO:0000256" key="1">
    <source>
        <dbReference type="SAM" id="Phobius"/>
    </source>
</evidence>
<dbReference type="RefSeq" id="WP_114844548.1">
    <property type="nucleotide sequence ID" value="NZ_JBHSPE010000001.1"/>
</dbReference>
<keyword evidence="3" id="KW-0808">Transferase</keyword>
<dbReference type="InterPro" id="IPR028098">
    <property type="entry name" value="Glyco_trans_4-like_N"/>
</dbReference>
<reference evidence="3 4" key="1">
    <citation type="submission" date="2018-07" db="EMBL/GenBank/DDBJ databases">
        <title>Dyella tabacisoli L4-6T, whole genome shotgun sequence.</title>
        <authorList>
            <person name="Zhou X.-K."/>
            <person name="Li W.-J."/>
            <person name="Duan Y.-Q."/>
        </authorList>
    </citation>
    <scope>NUCLEOTIDE SEQUENCE [LARGE SCALE GENOMIC DNA]</scope>
    <source>
        <strain evidence="3 4">L4-6</strain>
    </source>
</reference>
<dbReference type="AlphaFoldDB" id="A0A369UP06"/>
<feature type="domain" description="Glycosyltransferase subfamily 4-like N-terminal" evidence="2">
    <location>
        <begin position="28"/>
        <end position="199"/>
    </location>
</feature>
<gene>
    <name evidence="3" type="ORF">DVJ77_05950</name>
</gene>
<evidence type="ECO:0000259" key="2">
    <source>
        <dbReference type="Pfam" id="PF13439"/>
    </source>
</evidence>
<dbReference type="SUPFAM" id="SSF53756">
    <property type="entry name" value="UDP-Glycosyltransferase/glycogen phosphorylase"/>
    <property type="match status" value="1"/>
</dbReference>
<dbReference type="EMBL" id="QQAH01000005">
    <property type="protein sequence ID" value="RDD82484.1"/>
    <property type="molecule type" value="Genomic_DNA"/>
</dbReference>
<feature type="transmembrane region" description="Helical" evidence="1">
    <location>
        <begin position="89"/>
        <end position="107"/>
    </location>
</feature>
<dbReference type="OrthoDB" id="4611853at2"/>
<dbReference type="GO" id="GO:0016758">
    <property type="term" value="F:hexosyltransferase activity"/>
    <property type="evidence" value="ECO:0007669"/>
    <property type="project" value="TreeGrafter"/>
</dbReference>
<dbReference type="PANTHER" id="PTHR45947">
    <property type="entry name" value="SULFOQUINOVOSYL TRANSFERASE SQD2"/>
    <property type="match status" value="1"/>
</dbReference>
<evidence type="ECO:0000313" key="4">
    <source>
        <dbReference type="Proteomes" id="UP000253782"/>
    </source>
</evidence>
<keyword evidence="4" id="KW-1185">Reference proteome</keyword>